<feature type="compositionally biased region" description="Polar residues" evidence="7">
    <location>
        <begin position="779"/>
        <end position="793"/>
    </location>
</feature>
<evidence type="ECO:0000313" key="10">
    <source>
        <dbReference type="Proteomes" id="UP000054097"/>
    </source>
</evidence>
<evidence type="ECO:0000259" key="8">
    <source>
        <dbReference type="PROSITE" id="PS50067"/>
    </source>
</evidence>
<feature type="region of interest" description="Disordered" evidence="7">
    <location>
        <begin position="750"/>
        <end position="1008"/>
    </location>
</feature>
<dbReference type="GO" id="GO:0005874">
    <property type="term" value="C:microtubule"/>
    <property type="evidence" value="ECO:0007669"/>
    <property type="project" value="UniProtKB-KW"/>
</dbReference>
<dbReference type="Proteomes" id="UP000054097">
    <property type="component" value="Unassembled WGS sequence"/>
</dbReference>
<protein>
    <recommendedName>
        <fullName evidence="8">Kinesin motor domain-containing protein</fullName>
    </recommendedName>
</protein>
<dbReference type="InterPro" id="IPR001752">
    <property type="entry name" value="Kinesin_motor_dom"/>
</dbReference>
<keyword evidence="3 5" id="KW-0067">ATP-binding</keyword>
<dbReference type="PROSITE" id="PS00411">
    <property type="entry name" value="KINESIN_MOTOR_1"/>
    <property type="match status" value="1"/>
</dbReference>
<dbReference type="EMBL" id="KN824319">
    <property type="protein sequence ID" value="KIM24840.1"/>
    <property type="molecule type" value="Genomic_DNA"/>
</dbReference>
<feature type="region of interest" description="Disordered" evidence="7">
    <location>
        <begin position="1"/>
        <end position="56"/>
    </location>
</feature>
<reference evidence="9 10" key="1">
    <citation type="submission" date="2014-04" db="EMBL/GenBank/DDBJ databases">
        <authorList>
            <consortium name="DOE Joint Genome Institute"/>
            <person name="Kuo A."/>
            <person name="Zuccaro A."/>
            <person name="Kohler A."/>
            <person name="Nagy L.G."/>
            <person name="Floudas D."/>
            <person name="Copeland A."/>
            <person name="Barry K.W."/>
            <person name="Cichocki N."/>
            <person name="Veneault-Fourrey C."/>
            <person name="LaButti K."/>
            <person name="Lindquist E.A."/>
            <person name="Lipzen A."/>
            <person name="Lundell T."/>
            <person name="Morin E."/>
            <person name="Murat C."/>
            <person name="Sun H."/>
            <person name="Tunlid A."/>
            <person name="Henrissat B."/>
            <person name="Grigoriev I.V."/>
            <person name="Hibbett D.S."/>
            <person name="Martin F."/>
            <person name="Nordberg H.P."/>
            <person name="Cantor M.N."/>
            <person name="Hua S.X."/>
        </authorList>
    </citation>
    <scope>NUCLEOTIDE SEQUENCE [LARGE SCALE GENOMIC DNA]</scope>
    <source>
        <strain evidence="9 10">MAFF 305830</strain>
    </source>
</reference>
<evidence type="ECO:0000256" key="2">
    <source>
        <dbReference type="ARBA" id="ARBA00022741"/>
    </source>
</evidence>
<dbReference type="PANTHER" id="PTHR24115:SF1008">
    <property type="entry name" value="KINESIN-LIKE PROTEIN SUBITO"/>
    <property type="match status" value="1"/>
</dbReference>
<dbReference type="GO" id="GO:0003777">
    <property type="term" value="F:microtubule motor activity"/>
    <property type="evidence" value="ECO:0007669"/>
    <property type="project" value="InterPro"/>
</dbReference>
<name>A0A0C3AJQ3_SERVB</name>
<feature type="region of interest" description="Disordered" evidence="7">
    <location>
        <begin position="588"/>
        <end position="625"/>
    </location>
</feature>
<dbReference type="STRING" id="933852.A0A0C3AJQ3"/>
<feature type="compositionally biased region" description="Polar residues" evidence="7">
    <location>
        <begin position="982"/>
        <end position="996"/>
    </location>
</feature>
<dbReference type="OrthoDB" id="123929at2759"/>
<dbReference type="GO" id="GO:0016887">
    <property type="term" value="F:ATP hydrolysis activity"/>
    <property type="evidence" value="ECO:0007669"/>
    <property type="project" value="TreeGrafter"/>
</dbReference>
<evidence type="ECO:0000313" key="9">
    <source>
        <dbReference type="EMBL" id="KIM24840.1"/>
    </source>
</evidence>
<keyword evidence="1" id="KW-0493">Microtubule</keyword>
<feature type="compositionally biased region" description="Acidic residues" evidence="7">
    <location>
        <begin position="834"/>
        <end position="843"/>
    </location>
</feature>
<dbReference type="AlphaFoldDB" id="A0A0C3AJQ3"/>
<comment type="similarity">
    <text evidence="5">Belongs to the TRAFAC class myosin-kinesin ATPase superfamily. Kinesin family.</text>
</comment>
<dbReference type="Gene3D" id="3.40.850.10">
    <property type="entry name" value="Kinesin motor domain"/>
    <property type="match status" value="1"/>
</dbReference>
<dbReference type="PRINTS" id="PR00380">
    <property type="entry name" value="KINESINHEAVY"/>
</dbReference>
<organism evidence="9 10">
    <name type="scientific">Serendipita vermifera MAFF 305830</name>
    <dbReference type="NCBI Taxonomy" id="933852"/>
    <lineage>
        <taxon>Eukaryota</taxon>
        <taxon>Fungi</taxon>
        <taxon>Dikarya</taxon>
        <taxon>Basidiomycota</taxon>
        <taxon>Agaricomycotina</taxon>
        <taxon>Agaricomycetes</taxon>
        <taxon>Sebacinales</taxon>
        <taxon>Serendipitaceae</taxon>
        <taxon>Serendipita</taxon>
    </lineage>
</organism>
<evidence type="ECO:0000256" key="1">
    <source>
        <dbReference type="ARBA" id="ARBA00022701"/>
    </source>
</evidence>
<keyword evidence="4 5" id="KW-0505">Motor protein</keyword>
<feature type="compositionally biased region" description="Low complexity" evidence="7">
    <location>
        <begin position="607"/>
        <end position="618"/>
    </location>
</feature>
<dbReference type="HOGENOM" id="CLU_001485_9_1_1"/>
<keyword evidence="2 5" id="KW-0547">Nucleotide-binding</keyword>
<feature type="compositionally biased region" description="Low complexity" evidence="7">
    <location>
        <begin position="20"/>
        <end position="33"/>
    </location>
</feature>
<dbReference type="GO" id="GO:0005524">
    <property type="term" value="F:ATP binding"/>
    <property type="evidence" value="ECO:0007669"/>
    <property type="project" value="UniProtKB-UniRule"/>
</dbReference>
<dbReference type="GO" id="GO:0005871">
    <property type="term" value="C:kinesin complex"/>
    <property type="evidence" value="ECO:0007669"/>
    <property type="project" value="TreeGrafter"/>
</dbReference>
<gene>
    <name evidence="9" type="ORF">M408DRAFT_227210</name>
</gene>
<feature type="compositionally biased region" description="Polar residues" evidence="7">
    <location>
        <begin position="39"/>
        <end position="55"/>
    </location>
</feature>
<dbReference type="GO" id="GO:0008017">
    <property type="term" value="F:microtubule binding"/>
    <property type="evidence" value="ECO:0007669"/>
    <property type="project" value="InterPro"/>
</dbReference>
<evidence type="ECO:0000256" key="4">
    <source>
        <dbReference type="ARBA" id="ARBA00023175"/>
    </source>
</evidence>
<dbReference type="GO" id="GO:0007018">
    <property type="term" value="P:microtubule-based movement"/>
    <property type="evidence" value="ECO:0007669"/>
    <property type="project" value="InterPro"/>
</dbReference>
<feature type="binding site" evidence="5">
    <location>
        <begin position="196"/>
        <end position="203"/>
    </location>
    <ligand>
        <name>ATP</name>
        <dbReference type="ChEBI" id="CHEBI:30616"/>
    </ligand>
</feature>
<evidence type="ECO:0000256" key="6">
    <source>
        <dbReference type="SAM" id="Coils"/>
    </source>
</evidence>
<dbReference type="PROSITE" id="PS50067">
    <property type="entry name" value="KINESIN_MOTOR_2"/>
    <property type="match status" value="1"/>
</dbReference>
<dbReference type="PANTHER" id="PTHR24115">
    <property type="entry name" value="KINESIN-RELATED"/>
    <property type="match status" value="1"/>
</dbReference>
<keyword evidence="10" id="KW-1185">Reference proteome</keyword>
<sequence>MATRSRKPVEPKSSALSRVATAGTPTTPSATGPKRATRSTRNVATPTEETATVSSIPKVRTVTKKVVPEKPKPVASTIKKAPARTKTKTLATVVPDDNDREPIKAFLRIRPNNIDEGSNQHESHTPYLKALSETTVQMTDPSPSRFRALSSIPPVTTYTFIHVFENTGQSPFFVRSALPLVQHLLGGENGLLFAYGVTNSGKTYSIQGGRGGGDEAGILPRSLDVIFNSIEGLHSERLMRPRGLGGVEFFEKEDATGSETLTEREEKDSAMIDQVLGDGESSDMVEESADATTLPVDKNYEYAVWLSYAEVYNEKVFDLLTISDAANSSNDLGKSQSIGGAVSSYMNLAAIAASTNNTNSTPVTLHRRALPLKSSPDGHGKYVHGLREVKVRNAEEAKAVVRMGTINRRVFGTLANAVSSRSHAIFTIRLVKIHRGVGAGTPAEEDITVSRLAIVDLAGSERARNAGTSRIGEGDRLREAGNINKSLMVLGQCMEAMRTNQKRLAVAGATSPTKEDITKHGLVEKPKLAIVPFRHSKITEIFQDFFTGEGRAVMVININPYDTGFDENAHVMRFAALAREVTTNQSTGLPTFGVSRGPSFMPPSHTASRAPSRLASSRGQQPNTRRVVLSLGGTSHGGRGSVNTMVDVIEEDPDNAERDEEEETYPLVDELFSRIEELELKLYEAEMRAAMVETETREEVAQEMEERMQMMDKMYRERISRENEENDRKMDEKMDLLHRAMKTGGTISPVKKSRVTEETMVEDNVPMSSPDEADILEASPSTRKSQLPSSTTPRRVIASSPRKPTRAASIEVPDSEEEPVVPYVPDLKKNPIMDMEDEDDAAMTDETSPEGSEAEEGEEISPEASSEGDGETIHSEDEEEDSDDILALDESEDDEEEDEDEDPPTKYVFEPLHPPKGGKPAPSKAKGKVQEVIELSDDESLAVDEDSDIPPPKAKKPLSKPQTKSTAAKKMVVESTDDEMENLTNKIGKTTLNSKGKGTRKSTRAKAG</sequence>
<dbReference type="SUPFAM" id="SSF52540">
    <property type="entry name" value="P-loop containing nucleoside triphosphate hydrolases"/>
    <property type="match status" value="1"/>
</dbReference>
<feature type="compositionally biased region" description="Basic residues" evidence="7">
    <location>
        <begin position="997"/>
        <end position="1008"/>
    </location>
</feature>
<evidence type="ECO:0000256" key="5">
    <source>
        <dbReference type="PROSITE-ProRule" id="PRU00283"/>
    </source>
</evidence>
<proteinExistence type="inferred from homology"/>
<evidence type="ECO:0000256" key="7">
    <source>
        <dbReference type="SAM" id="MobiDB-lite"/>
    </source>
</evidence>
<evidence type="ECO:0000256" key="3">
    <source>
        <dbReference type="ARBA" id="ARBA00022840"/>
    </source>
</evidence>
<dbReference type="Pfam" id="PF00225">
    <property type="entry name" value="Kinesin"/>
    <property type="match status" value="1"/>
</dbReference>
<dbReference type="InterPro" id="IPR036961">
    <property type="entry name" value="Kinesin_motor_dom_sf"/>
</dbReference>
<feature type="compositionally biased region" description="Acidic residues" evidence="7">
    <location>
        <begin position="934"/>
        <end position="948"/>
    </location>
</feature>
<feature type="compositionally biased region" description="Acidic residues" evidence="7">
    <location>
        <begin position="852"/>
        <end position="902"/>
    </location>
</feature>
<dbReference type="SMART" id="SM00129">
    <property type="entry name" value="KISc"/>
    <property type="match status" value="1"/>
</dbReference>
<reference evidence="10" key="2">
    <citation type="submission" date="2015-01" db="EMBL/GenBank/DDBJ databases">
        <title>Evolutionary Origins and Diversification of the Mycorrhizal Mutualists.</title>
        <authorList>
            <consortium name="DOE Joint Genome Institute"/>
            <consortium name="Mycorrhizal Genomics Consortium"/>
            <person name="Kohler A."/>
            <person name="Kuo A."/>
            <person name="Nagy L.G."/>
            <person name="Floudas D."/>
            <person name="Copeland A."/>
            <person name="Barry K.W."/>
            <person name="Cichocki N."/>
            <person name="Veneault-Fourrey C."/>
            <person name="LaButti K."/>
            <person name="Lindquist E.A."/>
            <person name="Lipzen A."/>
            <person name="Lundell T."/>
            <person name="Morin E."/>
            <person name="Murat C."/>
            <person name="Riley R."/>
            <person name="Ohm R."/>
            <person name="Sun H."/>
            <person name="Tunlid A."/>
            <person name="Henrissat B."/>
            <person name="Grigoriev I.V."/>
            <person name="Hibbett D.S."/>
            <person name="Martin F."/>
        </authorList>
    </citation>
    <scope>NUCLEOTIDE SEQUENCE [LARGE SCALE GENOMIC DNA]</scope>
    <source>
        <strain evidence="10">MAFF 305830</strain>
    </source>
</reference>
<accession>A0A0C3AJQ3</accession>
<feature type="coiled-coil region" evidence="6">
    <location>
        <begin position="668"/>
        <end position="695"/>
    </location>
</feature>
<feature type="domain" description="Kinesin motor" evidence="8">
    <location>
        <begin position="102"/>
        <end position="581"/>
    </location>
</feature>
<keyword evidence="6" id="KW-0175">Coiled coil</keyword>
<dbReference type="InterPro" id="IPR027417">
    <property type="entry name" value="P-loop_NTPase"/>
</dbReference>
<dbReference type="GO" id="GO:0005634">
    <property type="term" value="C:nucleus"/>
    <property type="evidence" value="ECO:0007669"/>
    <property type="project" value="TreeGrafter"/>
</dbReference>
<dbReference type="InterPro" id="IPR019821">
    <property type="entry name" value="Kinesin_motor_CS"/>
</dbReference>
<dbReference type="InterPro" id="IPR027640">
    <property type="entry name" value="Kinesin-like_fam"/>
</dbReference>